<keyword evidence="2" id="KW-0472">Membrane</keyword>
<evidence type="ECO:0000313" key="4">
    <source>
        <dbReference type="Proteomes" id="UP000003835"/>
    </source>
</evidence>
<dbReference type="AlphaFoldDB" id="B4VMB8"/>
<dbReference type="Proteomes" id="UP000003835">
    <property type="component" value="Unassembled WGS sequence"/>
</dbReference>
<evidence type="ECO:0000256" key="1">
    <source>
        <dbReference type="SAM" id="MobiDB-lite"/>
    </source>
</evidence>
<sequence>MRVVITTFVVVFSLIELSQWMSDFILPMPVFILAGALLAIASNYGKSPGWSISLQPRQFSSNQTQSPSVESANPASNSTVLNPSSSTSLPKPPRSISFTIPRRSSENP</sequence>
<proteinExistence type="predicted"/>
<dbReference type="eggNOG" id="ENOG5033ECU">
    <property type="taxonomic scope" value="Bacteria"/>
</dbReference>
<evidence type="ECO:0000256" key="2">
    <source>
        <dbReference type="SAM" id="Phobius"/>
    </source>
</evidence>
<dbReference type="HOGENOM" id="CLU_181481_1_0_3"/>
<reference evidence="3 4" key="1">
    <citation type="submission" date="2008-07" db="EMBL/GenBank/DDBJ databases">
        <authorList>
            <person name="Tandeau de Marsac N."/>
            <person name="Ferriera S."/>
            <person name="Johnson J."/>
            <person name="Kravitz S."/>
            <person name="Beeson K."/>
            <person name="Sutton G."/>
            <person name="Rogers Y.-H."/>
            <person name="Friedman R."/>
            <person name="Frazier M."/>
            <person name="Venter J.C."/>
        </authorList>
    </citation>
    <scope>NUCLEOTIDE SEQUENCE [LARGE SCALE GENOMIC DNA]</scope>
    <source>
        <strain evidence="3 4">PCC 7420</strain>
    </source>
</reference>
<feature type="compositionally biased region" description="Polar residues" evidence="1">
    <location>
        <begin position="56"/>
        <end position="89"/>
    </location>
</feature>
<keyword evidence="2" id="KW-0812">Transmembrane</keyword>
<keyword evidence="4" id="KW-1185">Reference proteome</keyword>
<feature type="region of interest" description="Disordered" evidence="1">
    <location>
        <begin position="56"/>
        <end position="108"/>
    </location>
</feature>
<feature type="transmembrane region" description="Helical" evidence="2">
    <location>
        <begin position="28"/>
        <end position="45"/>
    </location>
</feature>
<gene>
    <name evidence="3" type="ORF">MC7420_1948</name>
</gene>
<name>B4VMB8_9CYAN</name>
<dbReference type="EMBL" id="DS989845">
    <property type="protein sequence ID" value="EDX76945.1"/>
    <property type="molecule type" value="Genomic_DNA"/>
</dbReference>
<dbReference type="STRING" id="118168.MC7420_1948"/>
<keyword evidence="2" id="KW-1133">Transmembrane helix</keyword>
<accession>B4VMB8</accession>
<protein>
    <submittedName>
        <fullName evidence="3">Uncharacterized protein</fullName>
    </submittedName>
</protein>
<dbReference type="OrthoDB" id="466365at2"/>
<organism evidence="3 4">
    <name type="scientific">Coleofasciculus chthonoplastes PCC 7420</name>
    <dbReference type="NCBI Taxonomy" id="118168"/>
    <lineage>
        <taxon>Bacteria</taxon>
        <taxon>Bacillati</taxon>
        <taxon>Cyanobacteriota</taxon>
        <taxon>Cyanophyceae</taxon>
        <taxon>Coleofasciculales</taxon>
        <taxon>Coleofasciculaceae</taxon>
        <taxon>Coleofasciculus</taxon>
    </lineage>
</organism>
<evidence type="ECO:0000313" key="3">
    <source>
        <dbReference type="EMBL" id="EDX76945.1"/>
    </source>
</evidence>
<dbReference type="RefSeq" id="WP_006099902.1">
    <property type="nucleotide sequence ID" value="NZ_DS989845.1"/>
</dbReference>